<organism evidence="2 3">
    <name type="scientific">Thalassiosira oceanica</name>
    <name type="common">Marine diatom</name>
    <dbReference type="NCBI Taxonomy" id="159749"/>
    <lineage>
        <taxon>Eukaryota</taxon>
        <taxon>Sar</taxon>
        <taxon>Stramenopiles</taxon>
        <taxon>Ochrophyta</taxon>
        <taxon>Bacillariophyta</taxon>
        <taxon>Coscinodiscophyceae</taxon>
        <taxon>Thalassiosirophycidae</taxon>
        <taxon>Thalassiosirales</taxon>
        <taxon>Thalassiosiraceae</taxon>
        <taxon>Thalassiosira</taxon>
    </lineage>
</organism>
<proteinExistence type="predicted"/>
<keyword evidence="3" id="KW-1185">Reference proteome</keyword>
<gene>
    <name evidence="2" type="ORF">THAOC_05775</name>
</gene>
<name>K0T4W1_THAOC</name>
<evidence type="ECO:0000256" key="1">
    <source>
        <dbReference type="SAM" id="MobiDB-lite"/>
    </source>
</evidence>
<protein>
    <submittedName>
        <fullName evidence="2">Uncharacterized protein</fullName>
    </submittedName>
</protein>
<evidence type="ECO:0000313" key="3">
    <source>
        <dbReference type="Proteomes" id="UP000266841"/>
    </source>
</evidence>
<dbReference type="EMBL" id="AGNL01005494">
    <property type="protein sequence ID" value="EJK72670.1"/>
    <property type="molecule type" value="Genomic_DNA"/>
</dbReference>
<feature type="region of interest" description="Disordered" evidence="1">
    <location>
        <begin position="104"/>
        <end position="133"/>
    </location>
</feature>
<comment type="caution">
    <text evidence="2">The sequence shown here is derived from an EMBL/GenBank/DDBJ whole genome shotgun (WGS) entry which is preliminary data.</text>
</comment>
<accession>K0T4W1</accession>
<dbReference type="Proteomes" id="UP000266841">
    <property type="component" value="Unassembled WGS sequence"/>
</dbReference>
<feature type="region of interest" description="Disordered" evidence="1">
    <location>
        <begin position="1"/>
        <end position="22"/>
    </location>
</feature>
<evidence type="ECO:0000313" key="2">
    <source>
        <dbReference type="EMBL" id="EJK72670.1"/>
    </source>
</evidence>
<dbReference type="AlphaFoldDB" id="K0T4W1"/>
<feature type="compositionally biased region" description="Polar residues" evidence="1">
    <location>
        <begin position="1"/>
        <end position="19"/>
    </location>
</feature>
<sequence>MATAGISSCTRDDSLSQPQRFVPAPVMPCARTRDASRSQPQRFAPAPAMPCARTRDDLLSQPQRFAPAPAMPCARRQILKTATTDRDYDSVGLIAHFPTTRERCSGRRRELSGSADSPLHADGSIGSVRGLHRPQTTIDASSVVDLSAPMCSRPSHEQFFLSRVSLLRAADVAGNRISRIRTAPPPGGGDGPGGGAARFAMMSSVETAATGFNDSVGRSVALLAIVR</sequence>
<dbReference type="eggNOG" id="ENOG502TBA5">
    <property type="taxonomic scope" value="Eukaryota"/>
</dbReference>
<reference evidence="2 3" key="1">
    <citation type="journal article" date="2012" name="Genome Biol.">
        <title>Genome and low-iron response of an oceanic diatom adapted to chronic iron limitation.</title>
        <authorList>
            <person name="Lommer M."/>
            <person name="Specht M."/>
            <person name="Roy A.S."/>
            <person name="Kraemer L."/>
            <person name="Andreson R."/>
            <person name="Gutowska M.A."/>
            <person name="Wolf J."/>
            <person name="Bergner S.V."/>
            <person name="Schilhabel M.B."/>
            <person name="Klostermeier U.C."/>
            <person name="Beiko R.G."/>
            <person name="Rosenstiel P."/>
            <person name="Hippler M."/>
            <person name="Laroche J."/>
        </authorList>
    </citation>
    <scope>NUCLEOTIDE SEQUENCE [LARGE SCALE GENOMIC DNA]</scope>
    <source>
        <strain evidence="2 3">CCMP1005</strain>
    </source>
</reference>